<proteinExistence type="predicted"/>
<dbReference type="Proteomes" id="UP001596200">
    <property type="component" value="Unassembled WGS sequence"/>
</dbReference>
<evidence type="ECO:0000313" key="3">
    <source>
        <dbReference type="EMBL" id="MFC5914667.1"/>
    </source>
</evidence>
<dbReference type="PANTHER" id="PTHR46637:SF1">
    <property type="entry name" value="BLL5188 PROTEIN"/>
    <property type="match status" value="1"/>
</dbReference>
<evidence type="ECO:0000259" key="2">
    <source>
        <dbReference type="Pfam" id="PF13340"/>
    </source>
</evidence>
<gene>
    <name evidence="3" type="ORF">ACFP1B_14675</name>
</gene>
<dbReference type="InterPro" id="IPR052909">
    <property type="entry name" value="Transposase_6_like"/>
</dbReference>
<name>A0ABW1GLA9_9ACTN</name>
<dbReference type="RefSeq" id="WP_386420201.1">
    <property type="nucleotide sequence ID" value="NZ_JBHSPU010000014.1"/>
</dbReference>
<evidence type="ECO:0000256" key="1">
    <source>
        <dbReference type="SAM" id="MobiDB-lite"/>
    </source>
</evidence>
<dbReference type="Pfam" id="PF13340">
    <property type="entry name" value="DUF4096"/>
    <property type="match status" value="1"/>
</dbReference>
<evidence type="ECO:0000313" key="4">
    <source>
        <dbReference type="Proteomes" id="UP001596200"/>
    </source>
</evidence>
<keyword evidence="4" id="KW-1185">Reference proteome</keyword>
<feature type="region of interest" description="Disordered" evidence="1">
    <location>
        <begin position="107"/>
        <end position="140"/>
    </location>
</feature>
<dbReference type="InterPro" id="IPR025161">
    <property type="entry name" value="IS402-like_dom"/>
</dbReference>
<reference evidence="4" key="1">
    <citation type="journal article" date="2019" name="Int. J. Syst. Evol. Microbiol.">
        <title>The Global Catalogue of Microorganisms (GCM) 10K type strain sequencing project: providing services to taxonomists for standard genome sequencing and annotation.</title>
        <authorList>
            <consortium name="The Broad Institute Genomics Platform"/>
            <consortium name="The Broad Institute Genome Sequencing Center for Infectious Disease"/>
            <person name="Wu L."/>
            <person name="Ma J."/>
        </authorList>
    </citation>
    <scope>NUCLEOTIDE SEQUENCE [LARGE SCALE GENOMIC DNA]</scope>
    <source>
        <strain evidence="4">JCM 4147</strain>
    </source>
</reference>
<dbReference type="PANTHER" id="PTHR46637">
    <property type="entry name" value="TIS1421-TRANSPOSASE PROTEIN A"/>
    <property type="match status" value="1"/>
</dbReference>
<comment type="caution">
    <text evidence="3">The sequence shown here is derived from an EMBL/GenBank/DDBJ whole genome shotgun (WGS) entry which is preliminary data.</text>
</comment>
<sequence>MHHGRVKRRHELSDVEWEFVRPLLPRRCGGRRKRLGDRTVLNGTVWKFRTGVGWRDVPERYGPWATPHTRFRRWALDGAFDRMLRAAQAKAKTRPGASTGWCRSTARLSGLTSTPPGREKKGGQFRARTPLGRTDQQDPLGLMPHASLFPCPARPAHGRGEALMGFPSLVRTSSTPFRHP</sequence>
<feature type="domain" description="Insertion element IS402-like" evidence="2">
    <location>
        <begin position="12"/>
        <end position="83"/>
    </location>
</feature>
<organism evidence="3 4">
    <name type="scientific">Streptomyces pulveraceus</name>
    <dbReference type="NCBI Taxonomy" id="68258"/>
    <lineage>
        <taxon>Bacteria</taxon>
        <taxon>Bacillati</taxon>
        <taxon>Actinomycetota</taxon>
        <taxon>Actinomycetes</taxon>
        <taxon>Kitasatosporales</taxon>
        <taxon>Streptomycetaceae</taxon>
        <taxon>Streptomyces</taxon>
    </lineage>
</organism>
<dbReference type="EMBL" id="JBHSPU010000014">
    <property type="protein sequence ID" value="MFC5914667.1"/>
    <property type="molecule type" value="Genomic_DNA"/>
</dbReference>
<protein>
    <submittedName>
        <fullName evidence="3">Transposase</fullName>
    </submittedName>
</protein>
<accession>A0ABW1GLA9</accession>